<comment type="caution">
    <text evidence="2">The sequence shown here is derived from an EMBL/GenBank/DDBJ whole genome shotgun (WGS) entry which is preliminary data.</text>
</comment>
<dbReference type="RefSeq" id="WP_123324817.1">
    <property type="nucleotide sequence ID" value="NZ_JBHRSX010000022.1"/>
</dbReference>
<dbReference type="Proteomes" id="UP001595477">
    <property type="component" value="Unassembled WGS sequence"/>
</dbReference>
<dbReference type="EMBL" id="JBHRSX010000022">
    <property type="protein sequence ID" value="MFC3202451.1"/>
    <property type="molecule type" value="Genomic_DNA"/>
</dbReference>
<keyword evidence="1" id="KW-0175">Coiled coil</keyword>
<reference evidence="3" key="1">
    <citation type="journal article" date="2019" name="Int. J. Syst. Evol. Microbiol.">
        <title>The Global Catalogue of Microorganisms (GCM) 10K type strain sequencing project: providing services to taxonomists for standard genome sequencing and annotation.</title>
        <authorList>
            <consortium name="The Broad Institute Genomics Platform"/>
            <consortium name="The Broad Institute Genome Sequencing Center for Infectious Disease"/>
            <person name="Wu L."/>
            <person name="Ma J."/>
        </authorList>
    </citation>
    <scope>NUCLEOTIDE SEQUENCE [LARGE SCALE GENOMIC DNA]</scope>
    <source>
        <strain evidence="3">KCTC 52449</strain>
    </source>
</reference>
<keyword evidence="3" id="KW-1185">Reference proteome</keyword>
<protein>
    <submittedName>
        <fullName evidence="2">Uncharacterized protein</fullName>
    </submittedName>
</protein>
<accession>A0ABV7K0D6</accession>
<sequence length="187" mass="21368">MSNAEKAQRLTEQINKRYELLKAIKAGSTSDIELPKSLNKLREWDNQKLGIERIGSPSSFTTNHKLHGNTIKRIDSLLKELLKPRKPRRKTTKTELKRVNNNLDAALQNAANKYVQYASEIERLKVETALLKSKEQGLEEEIAELKSALNVAREENLALRKKLIQYESKPRSKVTRLDFGMGDLNAD</sequence>
<proteinExistence type="predicted"/>
<organism evidence="2 3">
    <name type="scientific">Alteromonas oceani</name>
    <dbReference type="NCBI Taxonomy" id="2071609"/>
    <lineage>
        <taxon>Bacteria</taxon>
        <taxon>Pseudomonadati</taxon>
        <taxon>Pseudomonadota</taxon>
        <taxon>Gammaproteobacteria</taxon>
        <taxon>Alteromonadales</taxon>
        <taxon>Alteromonadaceae</taxon>
        <taxon>Alteromonas/Salinimonas group</taxon>
        <taxon>Alteromonas</taxon>
    </lineage>
</organism>
<gene>
    <name evidence="2" type="ORF">ACFOEW_11555</name>
</gene>
<feature type="coiled-coil region" evidence="1">
    <location>
        <begin position="89"/>
        <end position="169"/>
    </location>
</feature>
<name>A0ABV7K0D6_9ALTE</name>
<evidence type="ECO:0000313" key="2">
    <source>
        <dbReference type="EMBL" id="MFC3202451.1"/>
    </source>
</evidence>
<evidence type="ECO:0000256" key="1">
    <source>
        <dbReference type="SAM" id="Coils"/>
    </source>
</evidence>
<evidence type="ECO:0000313" key="3">
    <source>
        <dbReference type="Proteomes" id="UP001595477"/>
    </source>
</evidence>